<dbReference type="SUPFAM" id="SSF57701">
    <property type="entry name" value="Zn2/Cys6 DNA-binding domain"/>
    <property type="match status" value="1"/>
</dbReference>
<dbReference type="GO" id="GO:0008270">
    <property type="term" value="F:zinc ion binding"/>
    <property type="evidence" value="ECO:0007669"/>
    <property type="project" value="InterPro"/>
</dbReference>
<evidence type="ECO:0000256" key="4">
    <source>
        <dbReference type="ARBA" id="ARBA00023163"/>
    </source>
</evidence>
<dbReference type="InterPro" id="IPR021858">
    <property type="entry name" value="Fun_TF"/>
</dbReference>
<dbReference type="InterPro" id="IPR036864">
    <property type="entry name" value="Zn2-C6_fun-type_DNA-bd_sf"/>
</dbReference>
<name>W2RYS2_CYPE1</name>
<evidence type="ECO:0000256" key="6">
    <source>
        <dbReference type="SAM" id="MobiDB-lite"/>
    </source>
</evidence>
<keyword evidence="4" id="KW-0804">Transcription</keyword>
<dbReference type="STRING" id="1220924.W2RYS2"/>
<comment type="subcellular location">
    <subcellularLocation>
        <location evidence="1">Nucleus</location>
    </subcellularLocation>
</comment>
<dbReference type="GO" id="GO:0000981">
    <property type="term" value="F:DNA-binding transcription factor activity, RNA polymerase II-specific"/>
    <property type="evidence" value="ECO:0007669"/>
    <property type="project" value="InterPro"/>
</dbReference>
<keyword evidence="9" id="KW-1185">Reference proteome</keyword>
<dbReference type="GO" id="GO:0003677">
    <property type="term" value="F:DNA binding"/>
    <property type="evidence" value="ECO:0007669"/>
    <property type="project" value="UniProtKB-KW"/>
</dbReference>
<dbReference type="GeneID" id="19970931"/>
<evidence type="ECO:0000256" key="1">
    <source>
        <dbReference type="ARBA" id="ARBA00004123"/>
    </source>
</evidence>
<dbReference type="PROSITE" id="PS50048">
    <property type="entry name" value="ZN2_CY6_FUNGAL_2"/>
    <property type="match status" value="1"/>
</dbReference>
<dbReference type="Proteomes" id="UP000030752">
    <property type="component" value="Unassembled WGS sequence"/>
</dbReference>
<organism evidence="8 9">
    <name type="scientific">Cyphellophora europaea (strain CBS 101466)</name>
    <name type="common">Phialophora europaea</name>
    <dbReference type="NCBI Taxonomy" id="1220924"/>
    <lineage>
        <taxon>Eukaryota</taxon>
        <taxon>Fungi</taxon>
        <taxon>Dikarya</taxon>
        <taxon>Ascomycota</taxon>
        <taxon>Pezizomycotina</taxon>
        <taxon>Eurotiomycetes</taxon>
        <taxon>Chaetothyriomycetidae</taxon>
        <taxon>Chaetothyriales</taxon>
        <taxon>Cyphellophoraceae</taxon>
        <taxon>Cyphellophora</taxon>
    </lineage>
</organism>
<dbReference type="RefSeq" id="XP_008716165.1">
    <property type="nucleotide sequence ID" value="XM_008717943.1"/>
</dbReference>
<feature type="domain" description="Zn(2)-C6 fungal-type" evidence="7">
    <location>
        <begin position="20"/>
        <end position="51"/>
    </location>
</feature>
<accession>W2RYS2</accession>
<dbReference type="eggNOG" id="ENOG502RIXM">
    <property type="taxonomic scope" value="Eukaryota"/>
</dbReference>
<reference evidence="8 9" key="1">
    <citation type="submission" date="2013-03" db="EMBL/GenBank/DDBJ databases">
        <title>The Genome Sequence of Phialophora europaea CBS 101466.</title>
        <authorList>
            <consortium name="The Broad Institute Genomics Platform"/>
            <person name="Cuomo C."/>
            <person name="de Hoog S."/>
            <person name="Gorbushina A."/>
            <person name="Walker B."/>
            <person name="Young S.K."/>
            <person name="Zeng Q."/>
            <person name="Gargeya S."/>
            <person name="Fitzgerald M."/>
            <person name="Haas B."/>
            <person name="Abouelleil A."/>
            <person name="Allen A.W."/>
            <person name="Alvarado L."/>
            <person name="Arachchi H.M."/>
            <person name="Berlin A.M."/>
            <person name="Chapman S.B."/>
            <person name="Gainer-Dewar J."/>
            <person name="Goldberg J."/>
            <person name="Griggs A."/>
            <person name="Gujja S."/>
            <person name="Hansen M."/>
            <person name="Howarth C."/>
            <person name="Imamovic A."/>
            <person name="Ireland A."/>
            <person name="Larimer J."/>
            <person name="McCowan C."/>
            <person name="Murphy C."/>
            <person name="Pearson M."/>
            <person name="Poon T.W."/>
            <person name="Priest M."/>
            <person name="Roberts A."/>
            <person name="Saif S."/>
            <person name="Shea T."/>
            <person name="Sisk P."/>
            <person name="Sykes S."/>
            <person name="Wortman J."/>
            <person name="Nusbaum C."/>
            <person name="Birren B."/>
        </authorList>
    </citation>
    <scope>NUCLEOTIDE SEQUENCE [LARGE SCALE GENOMIC DNA]</scope>
    <source>
        <strain evidence="8 9">CBS 101466</strain>
    </source>
</reference>
<dbReference type="GO" id="GO:0005634">
    <property type="term" value="C:nucleus"/>
    <property type="evidence" value="ECO:0007669"/>
    <property type="project" value="UniProtKB-SubCell"/>
</dbReference>
<dbReference type="HOGENOM" id="CLU_031202_0_0_1"/>
<protein>
    <recommendedName>
        <fullName evidence="7">Zn(2)-C6 fungal-type domain-containing protein</fullName>
    </recommendedName>
</protein>
<evidence type="ECO:0000256" key="2">
    <source>
        <dbReference type="ARBA" id="ARBA00023015"/>
    </source>
</evidence>
<dbReference type="FunCoup" id="W2RYS2">
    <property type="interactions" value="199"/>
</dbReference>
<dbReference type="InterPro" id="IPR001138">
    <property type="entry name" value="Zn2Cys6_DnaBD"/>
</dbReference>
<dbReference type="CDD" id="cd00067">
    <property type="entry name" value="GAL4"/>
    <property type="match status" value="1"/>
</dbReference>
<dbReference type="Pfam" id="PF11951">
    <property type="entry name" value="Fungal_trans_2"/>
    <property type="match status" value="1"/>
</dbReference>
<dbReference type="Pfam" id="PF00172">
    <property type="entry name" value="Zn_clus"/>
    <property type="match status" value="1"/>
</dbReference>
<proteinExistence type="predicted"/>
<evidence type="ECO:0000313" key="8">
    <source>
        <dbReference type="EMBL" id="ETN41656.1"/>
    </source>
</evidence>
<dbReference type="InParanoid" id="W2RYS2"/>
<dbReference type="VEuPathDB" id="FungiDB:HMPREF1541_03592"/>
<dbReference type="OrthoDB" id="3509362at2759"/>
<evidence type="ECO:0000259" key="7">
    <source>
        <dbReference type="PROSITE" id="PS50048"/>
    </source>
</evidence>
<evidence type="ECO:0000256" key="5">
    <source>
        <dbReference type="ARBA" id="ARBA00023242"/>
    </source>
</evidence>
<feature type="region of interest" description="Disordered" evidence="6">
    <location>
        <begin position="61"/>
        <end position="96"/>
    </location>
</feature>
<dbReference type="PANTHER" id="PTHR37534">
    <property type="entry name" value="TRANSCRIPTIONAL ACTIVATOR PROTEIN UGA3"/>
    <property type="match status" value="1"/>
</dbReference>
<dbReference type="PANTHER" id="PTHR37534:SF46">
    <property type="entry name" value="ZN(II)2CYS6 TRANSCRIPTION FACTOR (EUROFUNG)"/>
    <property type="match status" value="1"/>
</dbReference>
<keyword evidence="5" id="KW-0539">Nucleus</keyword>
<sequence length="472" mass="52130">MATARPEVRRRQGSKHDKTGCLTCRFRRKKCTQNTFPVCGTCARLNLECVRQPVRSIVPATGAQATPTSPDEPQRLQLSLPVAPSSPSWDGPTRDAGAQRRHAMRYYITVLTQHVTVSEQYNSFLSAFLPMAMESKALADSLVAWASSHLALTDQSYELLSLESHSSAVRALSSSLVTHNDDLALHETNASACLALLISEVCQGDRQIWYSHLLGAKSIIESARSGDLRGVDAFKLTSEGQWVLRNFAYHDVLASVTLSQPPLLDGSYLEGITNVVDSCVGVASGILKIIADICALDHRLRSEGLDHHDGRTSFIQLETQLRDWEFPPDTTQNLAAVGQAYRCAAQIVLYRAWRQLLPEELDQSPGHDETSRQIGVDEAVTVLLESIANIPQQSIAEGPLVFPLFLAGGETMAPAQQQIIRTRLQASFEFRRFQNISRALEILETLWERRKTDSNLDWKDVLAESGGGLILT</sequence>
<evidence type="ECO:0000256" key="3">
    <source>
        <dbReference type="ARBA" id="ARBA00023125"/>
    </source>
</evidence>
<evidence type="ECO:0000313" key="9">
    <source>
        <dbReference type="Proteomes" id="UP000030752"/>
    </source>
</evidence>
<dbReference type="SMART" id="SM00066">
    <property type="entry name" value="GAL4"/>
    <property type="match status" value="1"/>
</dbReference>
<dbReference type="AlphaFoldDB" id="W2RYS2"/>
<keyword evidence="2" id="KW-0805">Transcription regulation</keyword>
<dbReference type="EMBL" id="KB822719">
    <property type="protein sequence ID" value="ETN41656.1"/>
    <property type="molecule type" value="Genomic_DNA"/>
</dbReference>
<dbReference type="Gene3D" id="4.10.240.10">
    <property type="entry name" value="Zn(2)-C6 fungal-type DNA-binding domain"/>
    <property type="match status" value="1"/>
</dbReference>
<gene>
    <name evidence="8" type="ORF">HMPREF1541_03592</name>
</gene>
<keyword evidence="3" id="KW-0238">DNA-binding</keyword>
<dbReference type="PROSITE" id="PS00463">
    <property type="entry name" value="ZN2_CY6_FUNGAL_1"/>
    <property type="match status" value="1"/>
</dbReference>